<dbReference type="GO" id="GO:0019563">
    <property type="term" value="P:glycerol catabolic process"/>
    <property type="evidence" value="ECO:0007669"/>
    <property type="project" value="TreeGrafter"/>
</dbReference>
<dbReference type="GO" id="GO:0006096">
    <property type="term" value="P:glycolytic process"/>
    <property type="evidence" value="ECO:0007669"/>
    <property type="project" value="UniProtKB-UniPathway"/>
</dbReference>
<comment type="subunit">
    <text evidence="3">Homodimer.</text>
</comment>
<dbReference type="PANTHER" id="PTHR21139:SF42">
    <property type="entry name" value="TRIOSEPHOSPHATE ISOMERASE"/>
    <property type="match status" value="1"/>
</dbReference>
<accession>A0A554LJQ9</accession>
<evidence type="ECO:0000313" key="4">
    <source>
        <dbReference type="EMBL" id="TSC93078.1"/>
    </source>
</evidence>
<keyword evidence="3" id="KW-0963">Cytoplasm</keyword>
<keyword evidence="3" id="KW-0312">Gluconeogenesis</keyword>
<dbReference type="GO" id="GO:0006094">
    <property type="term" value="P:gluconeogenesis"/>
    <property type="evidence" value="ECO:0007669"/>
    <property type="project" value="UniProtKB-UniPathway"/>
</dbReference>
<sequence length="239" mass="25910">MIVANWKMNKTIADAVLDFEMIKNGLENIDDIKAVICPSYVWLAPLAEIAKTHSVRQLALGAQNVSNEEKGAFTGEVSAQMLKNLVEYCIVGHSEQVAHFGESPEQTRAKVNLLLKNQITPIACVGENVKSDNSIFEVINIAKQILKDLAAPQRRAVILCYEPVWAISSNPNAQPATGGYAGKVARALSKEFPATKILYGGSVDSKNIREFTVQDSIGGALVGSASLDPKEFLEILRNA</sequence>
<comment type="subcellular location">
    <subcellularLocation>
        <location evidence="3">Cytoplasm</location>
    </subcellularLocation>
</comment>
<evidence type="ECO:0000256" key="1">
    <source>
        <dbReference type="ARBA" id="ARBA00007422"/>
    </source>
</evidence>
<dbReference type="Proteomes" id="UP000315689">
    <property type="component" value="Unassembled WGS sequence"/>
</dbReference>
<comment type="similarity">
    <text evidence="1 3">Belongs to the triosephosphate isomerase family.</text>
</comment>
<dbReference type="PROSITE" id="PS51440">
    <property type="entry name" value="TIM_2"/>
    <property type="match status" value="1"/>
</dbReference>
<organism evidence="4 5">
    <name type="scientific">Candidatus Berkelbacteria bacterium Licking1014_7</name>
    <dbReference type="NCBI Taxonomy" id="2017147"/>
    <lineage>
        <taxon>Bacteria</taxon>
        <taxon>Candidatus Berkelbacteria</taxon>
    </lineage>
</organism>
<keyword evidence="2 3" id="KW-0413">Isomerase</keyword>
<reference evidence="4 5" key="1">
    <citation type="submission" date="2017-07" db="EMBL/GenBank/DDBJ databases">
        <title>Mechanisms for carbon and nitrogen cycling indicate functional differentiation within the Candidate Phyla Radiation.</title>
        <authorList>
            <person name="Danczak R.E."/>
            <person name="Johnston M.D."/>
            <person name="Kenah C."/>
            <person name="Slattery M."/>
            <person name="Wrighton K.C."/>
            <person name="Wilkins M.J."/>
        </authorList>
    </citation>
    <scope>NUCLEOTIDE SEQUENCE [LARGE SCALE GENOMIC DNA]</scope>
    <source>
        <strain evidence="4">Licking1014_7</strain>
    </source>
</reference>
<evidence type="ECO:0000256" key="2">
    <source>
        <dbReference type="ARBA" id="ARBA00023235"/>
    </source>
</evidence>
<name>A0A554LJQ9_9BACT</name>
<dbReference type="UniPathway" id="UPA00138"/>
<comment type="pathway">
    <text evidence="3">Carbohydrate biosynthesis; gluconeogenesis.</text>
</comment>
<dbReference type="EMBL" id="VMGK01000008">
    <property type="protein sequence ID" value="TSC93078.1"/>
    <property type="molecule type" value="Genomic_DNA"/>
</dbReference>
<dbReference type="GO" id="GO:0004807">
    <property type="term" value="F:triose-phosphate isomerase activity"/>
    <property type="evidence" value="ECO:0007669"/>
    <property type="project" value="UniProtKB-EC"/>
</dbReference>
<dbReference type="GO" id="GO:0005829">
    <property type="term" value="C:cytosol"/>
    <property type="evidence" value="ECO:0007669"/>
    <property type="project" value="TreeGrafter"/>
</dbReference>
<evidence type="ECO:0000256" key="3">
    <source>
        <dbReference type="RuleBase" id="RU363013"/>
    </source>
</evidence>
<dbReference type="PANTHER" id="PTHR21139">
    <property type="entry name" value="TRIOSEPHOSPHATE ISOMERASE"/>
    <property type="match status" value="1"/>
</dbReference>
<dbReference type="GO" id="GO:0046166">
    <property type="term" value="P:glyceraldehyde-3-phosphate biosynthetic process"/>
    <property type="evidence" value="ECO:0007669"/>
    <property type="project" value="TreeGrafter"/>
</dbReference>
<dbReference type="CDD" id="cd00311">
    <property type="entry name" value="TIM"/>
    <property type="match status" value="1"/>
</dbReference>
<dbReference type="EC" id="5.3.1.1" evidence="3"/>
<gene>
    <name evidence="4" type="ORF">CEN89_318</name>
</gene>
<dbReference type="Gene3D" id="3.20.20.70">
    <property type="entry name" value="Aldolase class I"/>
    <property type="match status" value="1"/>
</dbReference>
<proteinExistence type="inferred from homology"/>
<comment type="catalytic activity">
    <reaction evidence="3">
        <text>D-glyceraldehyde 3-phosphate = dihydroxyacetone phosphate</text>
        <dbReference type="Rhea" id="RHEA:18585"/>
        <dbReference type="ChEBI" id="CHEBI:57642"/>
        <dbReference type="ChEBI" id="CHEBI:59776"/>
        <dbReference type="EC" id="5.3.1.1"/>
    </reaction>
</comment>
<keyword evidence="3" id="KW-0324">Glycolysis</keyword>
<protein>
    <recommendedName>
        <fullName evidence="3">Triosephosphate isomerase</fullName>
        <ecNumber evidence="3">5.3.1.1</ecNumber>
    </recommendedName>
</protein>
<comment type="pathway">
    <text evidence="3">Carbohydrate degradation; glycolysis; D-glyceraldehyde 3-phosphate from glycerone phosphate: step 1/1.</text>
</comment>
<dbReference type="InterPro" id="IPR000652">
    <property type="entry name" value="Triosephosphate_isomerase"/>
</dbReference>
<dbReference type="UniPathway" id="UPA00109">
    <property type="reaction ID" value="UER00189"/>
</dbReference>
<dbReference type="Pfam" id="PF00121">
    <property type="entry name" value="TIM"/>
    <property type="match status" value="1"/>
</dbReference>
<evidence type="ECO:0000313" key="5">
    <source>
        <dbReference type="Proteomes" id="UP000315689"/>
    </source>
</evidence>
<comment type="caution">
    <text evidence="4">The sequence shown here is derived from an EMBL/GenBank/DDBJ whole genome shotgun (WGS) entry which is preliminary data.</text>
</comment>
<dbReference type="InterPro" id="IPR013785">
    <property type="entry name" value="Aldolase_TIM"/>
</dbReference>
<dbReference type="SUPFAM" id="SSF51351">
    <property type="entry name" value="Triosephosphate isomerase (TIM)"/>
    <property type="match status" value="1"/>
</dbReference>
<dbReference type="InterPro" id="IPR035990">
    <property type="entry name" value="TIM_sf"/>
</dbReference>
<dbReference type="AlphaFoldDB" id="A0A554LJQ9"/>